<dbReference type="Gene3D" id="3.30.70.1730">
    <property type="match status" value="1"/>
</dbReference>
<comment type="function">
    <text evidence="1">Ribosomal protein P0 is the functional equivalent of E.coli protein L10.</text>
</comment>
<feature type="region of interest" description="Disordered" evidence="7">
    <location>
        <begin position="220"/>
        <end position="249"/>
    </location>
</feature>
<dbReference type="Ensembl" id="ENSCSAVT00000010631.1">
    <property type="protein sequence ID" value="ENSCSAVP00000010504.1"/>
    <property type="gene ID" value="ENSCSAVG00000006184.1"/>
</dbReference>
<proteinExistence type="inferred from homology"/>
<evidence type="ECO:0000313" key="10">
    <source>
        <dbReference type="Proteomes" id="UP000007875"/>
    </source>
</evidence>
<dbReference type="InterPro" id="IPR001790">
    <property type="entry name" value="Ribosomal_uL10"/>
</dbReference>
<evidence type="ECO:0000256" key="5">
    <source>
        <dbReference type="ARBA" id="ARBA00035202"/>
    </source>
</evidence>
<evidence type="ECO:0000256" key="3">
    <source>
        <dbReference type="ARBA" id="ARBA00022980"/>
    </source>
</evidence>
<keyword evidence="4" id="KW-0687">Ribonucleoprotein</keyword>
<feature type="compositionally biased region" description="Basic and acidic residues" evidence="7">
    <location>
        <begin position="223"/>
        <end position="233"/>
    </location>
</feature>
<feature type="domain" description="Large ribosomal subunit protein uL10-like insertion" evidence="8">
    <location>
        <begin position="111"/>
        <end position="155"/>
    </location>
</feature>
<dbReference type="GO" id="GO:0002181">
    <property type="term" value="P:cytoplasmic translation"/>
    <property type="evidence" value="ECO:0007669"/>
    <property type="project" value="TreeGrafter"/>
</dbReference>
<dbReference type="PANTHER" id="PTHR45699">
    <property type="entry name" value="60S ACIDIC RIBOSOMAL PROTEIN P0"/>
    <property type="match status" value="1"/>
</dbReference>
<dbReference type="Pfam" id="PF00428">
    <property type="entry name" value="Ribosomal_60s"/>
    <property type="match status" value="1"/>
</dbReference>
<evidence type="ECO:0000256" key="2">
    <source>
        <dbReference type="ARBA" id="ARBA00008889"/>
    </source>
</evidence>
<organism evidence="9 10">
    <name type="scientific">Ciona savignyi</name>
    <name type="common">Pacific transparent sea squirt</name>
    <dbReference type="NCBI Taxonomy" id="51511"/>
    <lineage>
        <taxon>Eukaryota</taxon>
        <taxon>Metazoa</taxon>
        <taxon>Chordata</taxon>
        <taxon>Tunicata</taxon>
        <taxon>Ascidiacea</taxon>
        <taxon>Phlebobranchia</taxon>
        <taxon>Cionidae</taxon>
        <taxon>Ciona</taxon>
    </lineage>
</organism>
<comment type="similarity">
    <text evidence="2">Belongs to the universal ribosomal protein uL10 family.</text>
</comment>
<dbReference type="SUPFAM" id="SSF160369">
    <property type="entry name" value="Ribosomal protein L10-like"/>
    <property type="match status" value="1"/>
</dbReference>
<dbReference type="FunFam" id="3.30.70.1730:FF:000002">
    <property type="entry name" value="60S acidic ribosomal protein P0"/>
    <property type="match status" value="1"/>
</dbReference>
<dbReference type="GO" id="GO:0022625">
    <property type="term" value="C:cytosolic large ribosomal subunit"/>
    <property type="evidence" value="ECO:0007669"/>
    <property type="project" value="TreeGrafter"/>
</dbReference>
<dbReference type="Pfam" id="PF17777">
    <property type="entry name" value="RL10P_insert"/>
    <property type="match status" value="1"/>
</dbReference>
<dbReference type="PANTHER" id="PTHR45699:SF3">
    <property type="entry name" value="LARGE RIBOSOMAL SUBUNIT PROTEIN UL10"/>
    <property type="match status" value="1"/>
</dbReference>
<dbReference type="InterPro" id="IPR043141">
    <property type="entry name" value="Ribosomal_uL10-like_sf"/>
</dbReference>
<evidence type="ECO:0000256" key="4">
    <source>
        <dbReference type="ARBA" id="ARBA00023274"/>
    </source>
</evidence>
<evidence type="ECO:0000256" key="6">
    <source>
        <dbReference type="ARBA" id="ARBA00035444"/>
    </source>
</evidence>
<reference evidence="9" key="2">
    <citation type="submission" date="2025-08" db="UniProtKB">
        <authorList>
            <consortium name="Ensembl"/>
        </authorList>
    </citation>
    <scope>IDENTIFICATION</scope>
</reference>
<name>H2YYU3_CIOSA</name>
<dbReference type="GeneTree" id="ENSGT00390000017839"/>
<dbReference type="HOGENOM" id="CLU_053173_1_1_1"/>
<evidence type="ECO:0000256" key="1">
    <source>
        <dbReference type="ARBA" id="ARBA00002200"/>
    </source>
</evidence>
<evidence type="ECO:0000256" key="7">
    <source>
        <dbReference type="SAM" id="MobiDB-lite"/>
    </source>
</evidence>
<accession>H2YYU3</accession>
<feature type="compositionally biased region" description="Acidic residues" evidence="7">
    <location>
        <begin position="234"/>
        <end position="243"/>
    </location>
</feature>
<keyword evidence="10" id="KW-1185">Reference proteome</keyword>
<sequence length="249" mass="27224">MPREDRKTWKAKYFIKIIELLDEYPKCFIVGADNVSSKQMQQIRASLRDRAIILMGKNTMMRKAIKGHINNNPDLEKLLPHIKGNVGLVFTKDELTDIRDLLLANKVAAPARAGAIAPNDVIIPAQNTGLGPEKTSFFQALAIPTKISRGTIEIIVSFVRNVAAVCLAIGYPTVASVPHSIINGFKNLLAVAAETDITFPEAEKMKAYLADPTAFAVAAPVATEEKEEAKPAEESEEESDDDMGFGLFD</sequence>
<dbReference type="InterPro" id="IPR040637">
    <property type="entry name" value="Ribosomal_uL10-like_insert"/>
</dbReference>
<dbReference type="Pfam" id="PF00466">
    <property type="entry name" value="Ribosomal_L10"/>
    <property type="match status" value="1"/>
</dbReference>
<evidence type="ECO:0000313" key="9">
    <source>
        <dbReference type="Ensembl" id="ENSCSAVP00000010504.1"/>
    </source>
</evidence>
<dbReference type="AlphaFoldDB" id="H2YYU3"/>
<evidence type="ECO:0000259" key="8">
    <source>
        <dbReference type="Pfam" id="PF17777"/>
    </source>
</evidence>
<dbReference type="GO" id="GO:0003735">
    <property type="term" value="F:structural constituent of ribosome"/>
    <property type="evidence" value="ECO:0007669"/>
    <property type="project" value="TreeGrafter"/>
</dbReference>
<dbReference type="CDD" id="cd05795">
    <property type="entry name" value="Ribosomal_P0_L10e"/>
    <property type="match status" value="1"/>
</dbReference>
<dbReference type="InterPro" id="IPR050323">
    <property type="entry name" value="Ribosomal_protein_uL10"/>
</dbReference>
<dbReference type="Proteomes" id="UP000007875">
    <property type="component" value="Unassembled WGS sequence"/>
</dbReference>
<dbReference type="GO" id="GO:0000027">
    <property type="term" value="P:ribosomal large subunit assembly"/>
    <property type="evidence" value="ECO:0007669"/>
    <property type="project" value="TreeGrafter"/>
</dbReference>
<reference evidence="10" key="1">
    <citation type="submission" date="2003-08" db="EMBL/GenBank/DDBJ databases">
        <authorList>
            <person name="Birren B."/>
            <person name="Nusbaum C."/>
            <person name="Abebe A."/>
            <person name="Abouelleil A."/>
            <person name="Adekoya E."/>
            <person name="Ait-zahra M."/>
            <person name="Allen N."/>
            <person name="Allen T."/>
            <person name="An P."/>
            <person name="Anderson M."/>
            <person name="Anderson S."/>
            <person name="Arachchi H."/>
            <person name="Armbruster J."/>
            <person name="Bachantsang P."/>
            <person name="Baldwin J."/>
            <person name="Barry A."/>
            <person name="Bayul T."/>
            <person name="Blitshsteyn B."/>
            <person name="Bloom T."/>
            <person name="Blye J."/>
            <person name="Boguslavskiy L."/>
            <person name="Borowsky M."/>
            <person name="Boukhgalter B."/>
            <person name="Brunache A."/>
            <person name="Butler J."/>
            <person name="Calixte N."/>
            <person name="Calvo S."/>
            <person name="Camarata J."/>
            <person name="Campo K."/>
            <person name="Chang J."/>
            <person name="Cheshatsang Y."/>
            <person name="Citroen M."/>
            <person name="Collymore A."/>
            <person name="Considine T."/>
            <person name="Cook A."/>
            <person name="Cooke P."/>
            <person name="Corum B."/>
            <person name="Cuomo C."/>
            <person name="David R."/>
            <person name="Dawoe T."/>
            <person name="Degray S."/>
            <person name="Dodge S."/>
            <person name="Dooley K."/>
            <person name="Dorje P."/>
            <person name="Dorjee K."/>
            <person name="Dorris L."/>
            <person name="Duffey N."/>
            <person name="Dupes A."/>
            <person name="Elkins T."/>
            <person name="Engels R."/>
            <person name="Erickson J."/>
            <person name="Farina A."/>
            <person name="Faro S."/>
            <person name="Ferreira P."/>
            <person name="Fischer H."/>
            <person name="Fitzgerald M."/>
            <person name="Foley K."/>
            <person name="Gage D."/>
            <person name="Galagan J."/>
            <person name="Gearin G."/>
            <person name="Gnerre S."/>
            <person name="Gnirke A."/>
            <person name="Goyette A."/>
            <person name="Graham J."/>
            <person name="Grandbois E."/>
            <person name="Gyaltsen K."/>
            <person name="Hafez N."/>
            <person name="Hagopian D."/>
            <person name="Hagos B."/>
            <person name="Hall J."/>
            <person name="Hatcher B."/>
            <person name="Heller A."/>
            <person name="Higgins H."/>
            <person name="Honan T."/>
            <person name="Horn A."/>
            <person name="Houde N."/>
            <person name="Hughes L."/>
            <person name="Hulme W."/>
            <person name="Husby E."/>
            <person name="Iliev I."/>
            <person name="Jaffe D."/>
            <person name="Jones C."/>
            <person name="Kamal M."/>
            <person name="Kamat A."/>
            <person name="Kamvysselis M."/>
            <person name="Karlsson E."/>
            <person name="Kells C."/>
            <person name="Kieu A."/>
            <person name="Kisner P."/>
            <person name="Kodira C."/>
            <person name="Kulbokas E."/>
            <person name="Labutti K."/>
            <person name="Lama D."/>
            <person name="Landers T."/>
            <person name="Leger J."/>
            <person name="Levine S."/>
            <person name="Lewis D."/>
            <person name="Lewis T."/>
            <person name="Lindblad-toh K."/>
            <person name="Liu X."/>
            <person name="Lokyitsang T."/>
            <person name="Lokyitsang Y."/>
            <person name="Lucien O."/>
            <person name="Lui A."/>
            <person name="Ma L.J."/>
            <person name="Mabbitt R."/>
            <person name="Macdonald J."/>
            <person name="Maclean C."/>
            <person name="Major J."/>
            <person name="Manning J."/>
            <person name="Marabella R."/>
            <person name="Maru K."/>
            <person name="Matthews C."/>
            <person name="Mauceli E."/>
            <person name="Mccarthy M."/>
            <person name="Mcdonough S."/>
            <person name="Mcghee T."/>
            <person name="Meldrim J."/>
            <person name="Meneus L."/>
            <person name="Mesirov J."/>
            <person name="Mihalev A."/>
            <person name="Mihova T."/>
            <person name="Mikkelsen T."/>
            <person name="Mlenga V."/>
            <person name="Moru K."/>
            <person name="Mozes J."/>
            <person name="Mulrain L."/>
            <person name="Munson G."/>
            <person name="Naylor J."/>
            <person name="Newes C."/>
            <person name="Nguyen C."/>
            <person name="Nguyen N."/>
            <person name="Nguyen T."/>
            <person name="Nicol R."/>
            <person name="Nielsen C."/>
            <person name="Nizzari M."/>
            <person name="Norbu C."/>
            <person name="Norbu N."/>
            <person name="O'donnell P."/>
            <person name="Okoawo O."/>
            <person name="O'leary S."/>
            <person name="Omotosho B."/>
            <person name="O'neill K."/>
            <person name="Osman S."/>
            <person name="Parker S."/>
            <person name="Perrin D."/>
            <person name="Phunkhang P."/>
            <person name="Piqani B."/>
            <person name="Purcell S."/>
            <person name="Rachupka T."/>
            <person name="Ramasamy U."/>
            <person name="Rameau R."/>
            <person name="Ray V."/>
            <person name="Raymond C."/>
            <person name="Retta R."/>
            <person name="Richardson S."/>
            <person name="Rise C."/>
            <person name="Rodriguez J."/>
            <person name="Rogers J."/>
            <person name="Rogov P."/>
            <person name="Rutman M."/>
            <person name="Schupbach R."/>
            <person name="Seaman C."/>
            <person name="Settipalli S."/>
            <person name="Sharpe T."/>
            <person name="Sheridan J."/>
            <person name="Sherpa N."/>
            <person name="Shi J."/>
            <person name="Smirnov S."/>
            <person name="Smith C."/>
            <person name="Sougnez C."/>
            <person name="Spencer B."/>
            <person name="Stalker J."/>
            <person name="Stange-thomann N."/>
            <person name="Stavropoulos S."/>
            <person name="Stetson K."/>
            <person name="Stone C."/>
            <person name="Stone S."/>
            <person name="Stubbs M."/>
            <person name="Talamas J."/>
            <person name="Tchuinga P."/>
            <person name="Tenzing P."/>
            <person name="Tesfaye S."/>
            <person name="Theodore J."/>
            <person name="Thoulutsang Y."/>
            <person name="Topham K."/>
            <person name="Towey S."/>
            <person name="Tsamla T."/>
            <person name="Tsomo N."/>
            <person name="Vallee D."/>
            <person name="Vassiliev H."/>
            <person name="Venkataraman V."/>
            <person name="Vinson J."/>
            <person name="Vo A."/>
            <person name="Wade C."/>
            <person name="Wang S."/>
            <person name="Wangchuk T."/>
            <person name="Wangdi T."/>
            <person name="Whittaker C."/>
            <person name="Wilkinson J."/>
            <person name="Wu Y."/>
            <person name="Wyman D."/>
            <person name="Yadav S."/>
            <person name="Yang S."/>
            <person name="Yang X."/>
            <person name="Yeager S."/>
            <person name="Yee E."/>
            <person name="Young G."/>
            <person name="Zainoun J."/>
            <person name="Zembeck L."/>
            <person name="Zimmer A."/>
            <person name="Zody M."/>
            <person name="Lander E."/>
        </authorList>
    </citation>
    <scope>NUCLEOTIDE SEQUENCE [LARGE SCALE GENOMIC DNA]</scope>
</reference>
<reference evidence="9" key="3">
    <citation type="submission" date="2025-09" db="UniProtKB">
        <authorList>
            <consortium name="Ensembl"/>
        </authorList>
    </citation>
    <scope>IDENTIFICATION</scope>
</reference>
<protein>
    <recommendedName>
        <fullName evidence="5">Large ribosomal subunit protein uL10</fullName>
    </recommendedName>
    <alternativeName>
        <fullName evidence="6">60S acidic ribosomal protein P0</fullName>
    </alternativeName>
</protein>
<keyword evidence="3" id="KW-0689">Ribosomal protein</keyword>
<dbReference type="GO" id="GO:0070180">
    <property type="term" value="F:large ribosomal subunit rRNA binding"/>
    <property type="evidence" value="ECO:0007669"/>
    <property type="project" value="TreeGrafter"/>
</dbReference>